<dbReference type="EMBL" id="AAKN02030842">
    <property type="status" value="NOT_ANNOTATED_CDS"/>
    <property type="molecule type" value="Genomic_DNA"/>
</dbReference>
<dbReference type="InterPro" id="IPR001304">
    <property type="entry name" value="C-type_lectin-like"/>
</dbReference>
<gene>
    <name evidence="8" type="primary">CLEC9A</name>
</gene>
<evidence type="ECO:0000313" key="8">
    <source>
        <dbReference type="Ensembl" id="ENSCPOP00000024459.1"/>
    </source>
</evidence>
<evidence type="ECO:0000256" key="2">
    <source>
        <dbReference type="ARBA" id="ARBA00022692"/>
    </source>
</evidence>
<evidence type="ECO:0000256" key="4">
    <source>
        <dbReference type="ARBA" id="ARBA00022989"/>
    </source>
</evidence>
<reference evidence="8" key="3">
    <citation type="submission" date="2025-09" db="UniProtKB">
        <authorList>
            <consortium name="Ensembl"/>
        </authorList>
    </citation>
    <scope>IDENTIFICATION</scope>
    <source>
        <strain evidence="8">2N</strain>
    </source>
</reference>
<evidence type="ECO:0000256" key="3">
    <source>
        <dbReference type="ARBA" id="ARBA00022734"/>
    </source>
</evidence>
<dbReference type="EMBL" id="AAKN02030841">
    <property type="status" value="NOT_ANNOTATED_CDS"/>
    <property type="molecule type" value="Genomic_DNA"/>
</dbReference>
<dbReference type="PANTHER" id="PTHR47727">
    <property type="entry name" value="C-TYPE LECTIN DOMAIN FAMILY 9 MEMBER A"/>
    <property type="match status" value="1"/>
</dbReference>
<dbReference type="Pfam" id="PF00059">
    <property type="entry name" value="Lectin_C"/>
    <property type="match status" value="1"/>
</dbReference>
<keyword evidence="5 6" id="KW-0472">Membrane</keyword>
<dbReference type="OMA" id="WDSPAPN"/>
<reference evidence="9" key="1">
    <citation type="journal article" date="2011" name="Nature">
        <title>A high-resolution map of human evolutionary constraint using 29 mammals.</title>
        <authorList>
            <person name="Lindblad-Toh K."/>
            <person name="Garber M."/>
            <person name="Zuk O."/>
            <person name="Lin M.F."/>
            <person name="Parker B.J."/>
            <person name="Washietl S."/>
            <person name="Kheradpour P."/>
            <person name="Ernst J."/>
            <person name="Jordan G."/>
            <person name="Mauceli E."/>
            <person name="Ward L.D."/>
            <person name="Lowe C.B."/>
            <person name="Holloway A.K."/>
            <person name="Clamp M."/>
            <person name="Gnerre S."/>
            <person name="Alfoldi J."/>
            <person name="Beal K."/>
            <person name="Chang J."/>
            <person name="Clawson H."/>
            <person name="Cuff J."/>
            <person name="Di Palma F."/>
            <person name="Fitzgerald S."/>
            <person name="Flicek P."/>
            <person name="Guttman M."/>
            <person name="Hubisz M.J."/>
            <person name="Jaffe D.B."/>
            <person name="Jungreis I."/>
            <person name="Kent W.J."/>
            <person name="Kostka D."/>
            <person name="Lara M."/>
            <person name="Martins A.L."/>
            <person name="Massingham T."/>
            <person name="Moltke I."/>
            <person name="Raney B.J."/>
            <person name="Rasmussen M.D."/>
            <person name="Robinson J."/>
            <person name="Stark A."/>
            <person name="Vilella A.J."/>
            <person name="Wen J."/>
            <person name="Xie X."/>
            <person name="Zody M.C."/>
            <person name="Baldwin J."/>
            <person name="Bloom T."/>
            <person name="Chin C.W."/>
            <person name="Heiman D."/>
            <person name="Nicol R."/>
            <person name="Nusbaum C."/>
            <person name="Young S."/>
            <person name="Wilkinson J."/>
            <person name="Worley K.C."/>
            <person name="Kovar C.L."/>
            <person name="Muzny D.M."/>
            <person name="Gibbs R.A."/>
            <person name="Cree A."/>
            <person name="Dihn H.H."/>
            <person name="Fowler G."/>
            <person name="Jhangiani S."/>
            <person name="Joshi V."/>
            <person name="Lee S."/>
            <person name="Lewis L.R."/>
            <person name="Nazareth L.V."/>
            <person name="Okwuonu G."/>
            <person name="Santibanez J."/>
            <person name="Warren W.C."/>
            <person name="Mardis E.R."/>
            <person name="Weinstock G.M."/>
            <person name="Wilson R.K."/>
            <person name="Delehaunty K."/>
            <person name="Dooling D."/>
            <person name="Fronik C."/>
            <person name="Fulton L."/>
            <person name="Fulton B."/>
            <person name="Graves T."/>
            <person name="Minx P."/>
            <person name="Sodergren E."/>
            <person name="Birney E."/>
            <person name="Margulies E.H."/>
            <person name="Herrero J."/>
            <person name="Green E.D."/>
            <person name="Haussler D."/>
            <person name="Siepel A."/>
            <person name="Goldman N."/>
            <person name="Pollard K.S."/>
            <person name="Pedersen J.S."/>
            <person name="Lander E.S."/>
            <person name="Kellis M."/>
        </authorList>
    </citation>
    <scope>NUCLEOTIDE SEQUENCE [LARGE SCALE GENOMIC DNA]</scope>
    <source>
        <strain evidence="9">2N</strain>
    </source>
</reference>
<dbReference type="PANTHER" id="PTHR47727:SF1">
    <property type="entry name" value="C-TYPE LECTIN DOMAIN FAMILY 9 MEMBER A"/>
    <property type="match status" value="1"/>
</dbReference>
<keyword evidence="4 6" id="KW-1133">Transmembrane helix</keyword>
<dbReference type="GO" id="GO:0006898">
    <property type="term" value="P:receptor-mediated endocytosis"/>
    <property type="evidence" value="ECO:0007669"/>
    <property type="project" value="Ensembl"/>
</dbReference>
<dbReference type="GO" id="GO:0016020">
    <property type="term" value="C:membrane"/>
    <property type="evidence" value="ECO:0007669"/>
    <property type="project" value="UniProtKB-SubCell"/>
</dbReference>
<keyword evidence="2 6" id="KW-0812">Transmembrane</keyword>
<dbReference type="CDD" id="cd03593">
    <property type="entry name" value="CLECT_NK_receptors_like"/>
    <property type="match status" value="1"/>
</dbReference>
<dbReference type="InterPro" id="IPR016186">
    <property type="entry name" value="C-type_lectin-like/link_sf"/>
</dbReference>
<dbReference type="FunCoup" id="A0A286XGB5">
    <property type="interactions" value="17"/>
</dbReference>
<sequence length="192" mass="21905">MHEEEIYTSLQWDSPPSESSQKCLSFTRISGTSCTVMMISCIFCMGLLTTSIFLGIKSHNCSPCPYNWIQNGESCYHVFENQKIWHSSKEDCLKDGSSLLQIDSKEEMDFINSILQKVKAGSEYWVELSQDGLRGQWLSQDGSSPSPELLQIKRTQSISQVCRYIRDSSLFSTNCSYLKYFICEKEALRSPV</sequence>
<accession>A0A286XGB5</accession>
<dbReference type="InterPro" id="IPR016187">
    <property type="entry name" value="CTDL_fold"/>
</dbReference>
<dbReference type="eggNOG" id="KOG4297">
    <property type="taxonomic scope" value="Eukaryota"/>
</dbReference>
<dbReference type="Bgee" id="ENSCPOG00000040151">
    <property type="expression patterns" value="Expressed in testis and 3 other cell types or tissues"/>
</dbReference>
<dbReference type="Proteomes" id="UP000005447">
    <property type="component" value="Unassembled WGS sequence"/>
</dbReference>
<dbReference type="PROSITE" id="PS50041">
    <property type="entry name" value="C_TYPE_LECTIN_2"/>
    <property type="match status" value="1"/>
</dbReference>
<protein>
    <submittedName>
        <fullName evidence="8">C-type lectin domain containing 9A</fullName>
    </submittedName>
</protein>
<evidence type="ECO:0000256" key="1">
    <source>
        <dbReference type="ARBA" id="ARBA00004167"/>
    </source>
</evidence>
<name>A0A286XGB5_CAVPO</name>
<feature type="transmembrane region" description="Helical" evidence="6">
    <location>
        <begin position="34"/>
        <end position="56"/>
    </location>
</feature>
<dbReference type="InterPro" id="IPR033992">
    <property type="entry name" value="NKR-like_CTLD"/>
</dbReference>
<dbReference type="InParanoid" id="A0A286XGB5"/>
<dbReference type="GeneID" id="100726117"/>
<keyword evidence="9" id="KW-1185">Reference proteome</keyword>
<reference evidence="8" key="2">
    <citation type="submission" date="2025-08" db="UniProtKB">
        <authorList>
            <consortium name="Ensembl"/>
        </authorList>
    </citation>
    <scope>IDENTIFICATION</scope>
    <source>
        <strain evidence="8">2N</strain>
    </source>
</reference>
<dbReference type="Ensembl" id="ENSCPOT00000034287.1">
    <property type="protein sequence ID" value="ENSCPOP00000024459.1"/>
    <property type="gene ID" value="ENSCPOG00000040151.1"/>
</dbReference>
<comment type="subcellular location">
    <subcellularLocation>
        <location evidence="1">Membrane</location>
        <topology evidence="1">Single-pass membrane protein</topology>
    </subcellularLocation>
</comment>
<keyword evidence="3" id="KW-0430">Lectin</keyword>
<evidence type="ECO:0000256" key="5">
    <source>
        <dbReference type="ARBA" id="ARBA00023136"/>
    </source>
</evidence>
<dbReference type="VEuPathDB" id="HostDB:ENSCPOG00000040151"/>
<proteinExistence type="predicted"/>
<dbReference type="GeneTree" id="ENSGT00940000161796"/>
<dbReference type="SUPFAM" id="SSF56436">
    <property type="entry name" value="C-type lectin-like"/>
    <property type="match status" value="1"/>
</dbReference>
<dbReference type="GO" id="GO:0030246">
    <property type="term" value="F:carbohydrate binding"/>
    <property type="evidence" value="ECO:0007669"/>
    <property type="project" value="UniProtKB-KW"/>
</dbReference>
<dbReference type="STRING" id="10141.ENSCPOP00000024459"/>
<evidence type="ECO:0000259" key="7">
    <source>
        <dbReference type="PROSITE" id="PS50041"/>
    </source>
</evidence>
<organism evidence="8 9">
    <name type="scientific">Cavia porcellus</name>
    <name type="common">Guinea pig</name>
    <dbReference type="NCBI Taxonomy" id="10141"/>
    <lineage>
        <taxon>Eukaryota</taxon>
        <taxon>Metazoa</taxon>
        <taxon>Chordata</taxon>
        <taxon>Craniata</taxon>
        <taxon>Vertebrata</taxon>
        <taxon>Euteleostomi</taxon>
        <taxon>Mammalia</taxon>
        <taxon>Eutheria</taxon>
        <taxon>Euarchontoglires</taxon>
        <taxon>Glires</taxon>
        <taxon>Rodentia</taxon>
        <taxon>Hystricomorpha</taxon>
        <taxon>Caviidae</taxon>
        <taxon>Cavia</taxon>
    </lineage>
</organism>
<dbReference type="GO" id="GO:0001819">
    <property type="term" value="P:positive regulation of cytokine production"/>
    <property type="evidence" value="ECO:0007669"/>
    <property type="project" value="Ensembl"/>
</dbReference>
<dbReference type="SMART" id="SM00034">
    <property type="entry name" value="CLECT"/>
    <property type="match status" value="1"/>
</dbReference>
<feature type="domain" description="C-type lectin" evidence="7">
    <location>
        <begin position="71"/>
        <end position="184"/>
    </location>
</feature>
<evidence type="ECO:0000256" key="6">
    <source>
        <dbReference type="SAM" id="Phobius"/>
    </source>
</evidence>
<dbReference type="GO" id="GO:0009986">
    <property type="term" value="C:cell surface"/>
    <property type="evidence" value="ECO:0007669"/>
    <property type="project" value="Ensembl"/>
</dbReference>
<dbReference type="Gene3D" id="3.10.100.10">
    <property type="entry name" value="Mannose-Binding Protein A, subunit A"/>
    <property type="match status" value="1"/>
</dbReference>
<dbReference type="RefSeq" id="XP_063094295.1">
    <property type="nucleotide sequence ID" value="XM_063238225.1"/>
</dbReference>
<dbReference type="InterPro" id="IPR043315">
    <property type="entry name" value="CLEC9A"/>
</dbReference>
<dbReference type="AlphaFoldDB" id="A0A286XGB5"/>
<evidence type="ECO:0000313" key="9">
    <source>
        <dbReference type="Proteomes" id="UP000005447"/>
    </source>
</evidence>